<evidence type="ECO:0000313" key="4">
    <source>
        <dbReference type="Proteomes" id="UP001167160"/>
    </source>
</evidence>
<organism evidence="3 4">
    <name type="scientific">Streptomyces meridianus</name>
    <dbReference type="NCBI Taxonomy" id="2938945"/>
    <lineage>
        <taxon>Bacteria</taxon>
        <taxon>Bacillati</taxon>
        <taxon>Actinomycetota</taxon>
        <taxon>Actinomycetes</taxon>
        <taxon>Kitasatosporales</taxon>
        <taxon>Streptomycetaceae</taxon>
        <taxon>Streptomyces</taxon>
    </lineage>
</organism>
<comment type="caution">
    <text evidence="3">The sequence shown here is derived from an EMBL/GenBank/DDBJ whole genome shotgun (WGS) entry which is preliminary data.</text>
</comment>
<feature type="chain" id="PRO_5045091468" evidence="2">
    <location>
        <begin position="24"/>
        <end position="149"/>
    </location>
</feature>
<reference evidence="3" key="1">
    <citation type="journal article" date="2023" name="Int. J. Syst. Evol. Microbiol.">
        <title>Streptomyces meridianus sp. nov. isolated from brackish water of the Tagus estuary in Alcochete, Portugal.</title>
        <authorList>
            <person name="Santos J.D.N."/>
            <person name="Klimek D."/>
            <person name="Calusinska M."/>
            <person name="Lobo Da Cunha A."/>
            <person name="Catita J."/>
            <person name="Goncalves H."/>
            <person name="Gonzalez I."/>
            <person name="Reyes F."/>
            <person name="Lage O.M."/>
        </authorList>
    </citation>
    <scope>NUCLEOTIDE SEQUENCE</scope>
    <source>
        <strain evidence="3">MTZ3.1</strain>
    </source>
</reference>
<sequence>MLWMLASAIILMGALATGVAATAALGWTGERGEFTARECHMERGTKGGWTRVCAGTFVPESGTWTDEHAGLHWPDGRAGERLEVQSLVIGGYTEVGSDTVAMLLTLCLTLTTVTSLSAYAALSPRSKRRLVSVMPRRFQHWYVREWTMS</sequence>
<dbReference type="EMBL" id="JAMQGM010000019">
    <property type="protein sequence ID" value="MCM2577576.1"/>
    <property type="molecule type" value="Genomic_DNA"/>
</dbReference>
<keyword evidence="1" id="KW-0472">Membrane</keyword>
<keyword evidence="2" id="KW-0732">Signal</keyword>
<keyword evidence="4" id="KW-1185">Reference proteome</keyword>
<keyword evidence="1" id="KW-1133">Transmembrane helix</keyword>
<proteinExistence type="predicted"/>
<protein>
    <submittedName>
        <fullName evidence="3">Uncharacterized protein</fullName>
    </submittedName>
</protein>
<gene>
    <name evidence="3" type="ORF">M1E25_09445</name>
</gene>
<evidence type="ECO:0000256" key="1">
    <source>
        <dbReference type="SAM" id="Phobius"/>
    </source>
</evidence>
<dbReference type="RefSeq" id="WP_251412555.1">
    <property type="nucleotide sequence ID" value="NZ_JAMQGM010000019.1"/>
</dbReference>
<accession>A0ABT0X4V9</accession>
<evidence type="ECO:0000256" key="2">
    <source>
        <dbReference type="SAM" id="SignalP"/>
    </source>
</evidence>
<keyword evidence="1" id="KW-0812">Transmembrane</keyword>
<dbReference type="Proteomes" id="UP001167160">
    <property type="component" value="Unassembled WGS sequence"/>
</dbReference>
<feature type="signal peptide" evidence="2">
    <location>
        <begin position="1"/>
        <end position="23"/>
    </location>
</feature>
<name>A0ABT0X4V9_9ACTN</name>
<evidence type="ECO:0000313" key="3">
    <source>
        <dbReference type="EMBL" id="MCM2577576.1"/>
    </source>
</evidence>
<feature type="transmembrane region" description="Helical" evidence="1">
    <location>
        <begin position="100"/>
        <end position="122"/>
    </location>
</feature>